<evidence type="ECO:0000256" key="1">
    <source>
        <dbReference type="SAM" id="Coils"/>
    </source>
</evidence>
<sequence length="230" mass="26290">MSSVTESNTGRPVRGVARIVSTPRKTINDAGSKKRKMSPSSDEETLVEEDRRAKARVEETSAMLEESRKRRIRKAEQANATSTEQNAALKQRIAEMEKEKLVAQSKTDEWIAWGKKWESYGRSRKEETLRLEVKYTAVQGERDGLVKRCNELEVTKTELNKRNVILEEVVEEYRGDLESSKLRQANISRSRGEKLASVDARLAETARSRDEFDNLMAFLEGPEEAMSMLY</sequence>
<organism evidence="3 4">
    <name type="scientific">Zymoseptoria tritici ST99CH_1E4</name>
    <dbReference type="NCBI Taxonomy" id="1276532"/>
    <lineage>
        <taxon>Eukaryota</taxon>
        <taxon>Fungi</taxon>
        <taxon>Dikarya</taxon>
        <taxon>Ascomycota</taxon>
        <taxon>Pezizomycotina</taxon>
        <taxon>Dothideomycetes</taxon>
        <taxon>Dothideomycetidae</taxon>
        <taxon>Mycosphaerellales</taxon>
        <taxon>Mycosphaerellaceae</taxon>
        <taxon>Zymoseptoria</taxon>
    </lineage>
</organism>
<feature type="region of interest" description="Disordered" evidence="2">
    <location>
        <begin position="1"/>
        <end position="88"/>
    </location>
</feature>
<evidence type="ECO:0000256" key="2">
    <source>
        <dbReference type="SAM" id="MobiDB-lite"/>
    </source>
</evidence>
<evidence type="ECO:0000313" key="4">
    <source>
        <dbReference type="Proteomes" id="UP000245764"/>
    </source>
</evidence>
<dbReference type="Proteomes" id="UP000245764">
    <property type="component" value="Chromosome 3"/>
</dbReference>
<proteinExistence type="predicted"/>
<dbReference type="EMBL" id="LT854255">
    <property type="protein sequence ID" value="SMR49206.1"/>
    <property type="molecule type" value="Genomic_DNA"/>
</dbReference>
<reference evidence="4" key="1">
    <citation type="submission" date="2017-05" db="EMBL/GenBank/DDBJ databases">
        <authorList>
            <person name="Song R."/>
            <person name="Chenine A.L."/>
            <person name="Ruprecht R.M."/>
        </authorList>
    </citation>
    <scope>NUCLEOTIDE SEQUENCE [LARGE SCALE GENOMIC DNA]</scope>
</reference>
<keyword evidence="1" id="KW-0175">Coiled coil</keyword>
<name>A0A2H1G6M9_ZYMTR</name>
<gene>
    <name evidence="3" type="ORF">ZT1E4_G4598</name>
</gene>
<feature type="compositionally biased region" description="Polar residues" evidence="2">
    <location>
        <begin position="1"/>
        <end position="10"/>
    </location>
</feature>
<dbReference type="AlphaFoldDB" id="A0A2H1G6M9"/>
<feature type="coiled-coil region" evidence="1">
    <location>
        <begin position="142"/>
        <end position="176"/>
    </location>
</feature>
<protein>
    <submittedName>
        <fullName evidence="3">Uncharacterized protein</fullName>
    </submittedName>
</protein>
<accession>A0A2H1G6M9</accession>
<feature type="compositionally biased region" description="Basic and acidic residues" evidence="2">
    <location>
        <begin position="48"/>
        <end position="59"/>
    </location>
</feature>
<evidence type="ECO:0000313" key="3">
    <source>
        <dbReference type="EMBL" id="SMR49206.1"/>
    </source>
</evidence>
<feature type="compositionally biased region" description="Polar residues" evidence="2">
    <location>
        <begin position="78"/>
        <end position="88"/>
    </location>
</feature>